<evidence type="ECO:0000313" key="7">
    <source>
        <dbReference type="EMBL" id="RWZ78319.1"/>
    </source>
</evidence>
<dbReference type="GO" id="GO:0015086">
    <property type="term" value="F:cadmium ion transmembrane transporter activity"/>
    <property type="evidence" value="ECO:0007669"/>
    <property type="project" value="TreeGrafter"/>
</dbReference>
<dbReference type="PANTHER" id="PTHR11706">
    <property type="entry name" value="SOLUTE CARRIER PROTEIN FAMILY 11 MEMBER"/>
    <property type="match status" value="1"/>
</dbReference>
<comment type="caution">
    <text evidence="7">The sequence shown here is derived from an EMBL/GenBank/DDBJ whole genome shotgun (WGS) entry which is preliminary data.</text>
</comment>
<reference evidence="7" key="1">
    <citation type="submission" date="2019-01" db="EMBL/GenBank/DDBJ databases">
        <title>Genomic signatures and co-occurrence patterns of the ultra-small Saccharimodia (Patescibacteria phylum) suggest a symbiotic lifestyle.</title>
        <authorList>
            <person name="Lemos L."/>
            <person name="Medeiros J."/>
            <person name="Andreote F."/>
            <person name="Fernandes G."/>
            <person name="Varani A."/>
            <person name="Oliveira G."/>
            <person name="Pylro V."/>
        </authorList>
    </citation>
    <scope>NUCLEOTIDE SEQUENCE [LARGE SCALE GENOMIC DNA]</scope>
    <source>
        <strain evidence="7">AMD02</strain>
    </source>
</reference>
<dbReference type="InterPro" id="IPR001046">
    <property type="entry name" value="NRAMP_fam"/>
</dbReference>
<feature type="transmembrane region" description="Helical" evidence="6">
    <location>
        <begin position="173"/>
        <end position="193"/>
    </location>
</feature>
<evidence type="ECO:0000256" key="6">
    <source>
        <dbReference type="SAM" id="Phobius"/>
    </source>
</evidence>
<dbReference type="Proteomes" id="UP000289257">
    <property type="component" value="Unassembled WGS sequence"/>
</dbReference>
<dbReference type="AlphaFoldDB" id="A0A4Q0AH81"/>
<evidence type="ECO:0000313" key="8">
    <source>
        <dbReference type="Proteomes" id="UP000289257"/>
    </source>
</evidence>
<comment type="subcellular location">
    <subcellularLocation>
        <location evidence="1">Membrane</location>
        <topology evidence="1">Multi-pass membrane protein</topology>
    </subcellularLocation>
</comment>
<feature type="transmembrane region" description="Helical" evidence="6">
    <location>
        <begin position="393"/>
        <end position="413"/>
    </location>
</feature>
<gene>
    <name evidence="7" type="ORF">EOT05_00955</name>
</gene>
<evidence type="ECO:0000256" key="5">
    <source>
        <dbReference type="ARBA" id="ARBA00023136"/>
    </source>
</evidence>
<keyword evidence="4 6" id="KW-1133">Transmembrane helix</keyword>
<dbReference type="GO" id="GO:0005886">
    <property type="term" value="C:plasma membrane"/>
    <property type="evidence" value="ECO:0007669"/>
    <property type="project" value="TreeGrafter"/>
</dbReference>
<feature type="transmembrane region" description="Helical" evidence="6">
    <location>
        <begin position="369"/>
        <end position="387"/>
    </location>
</feature>
<feature type="transmembrane region" description="Helical" evidence="6">
    <location>
        <begin position="433"/>
        <end position="454"/>
    </location>
</feature>
<dbReference type="Pfam" id="PF01566">
    <property type="entry name" value="Nramp"/>
    <property type="match status" value="1"/>
</dbReference>
<organism evidence="7 8">
    <name type="scientific">Candidatus Microsaccharimonas sossegonensis</name>
    <dbReference type="NCBI Taxonomy" id="2506948"/>
    <lineage>
        <taxon>Bacteria</taxon>
        <taxon>Candidatus Saccharimonadota</taxon>
        <taxon>Candidatus Saccharimonadia</taxon>
        <taxon>Candidatus Saccharimonadales</taxon>
        <taxon>Candidatus Saccharimonadaceae</taxon>
        <taxon>Candidatus Microsaccharimonas</taxon>
    </lineage>
</organism>
<evidence type="ECO:0000256" key="2">
    <source>
        <dbReference type="ARBA" id="ARBA00022448"/>
    </source>
</evidence>
<accession>A0A4Q0AH81</accession>
<feature type="transmembrane region" description="Helical" evidence="6">
    <location>
        <begin position="213"/>
        <end position="232"/>
    </location>
</feature>
<dbReference type="PANTHER" id="PTHR11706:SF33">
    <property type="entry name" value="NATURAL RESISTANCE-ASSOCIATED MACROPHAGE PROTEIN 2"/>
    <property type="match status" value="1"/>
</dbReference>
<evidence type="ECO:0000256" key="1">
    <source>
        <dbReference type="ARBA" id="ARBA00004141"/>
    </source>
</evidence>
<keyword evidence="3 6" id="KW-0812">Transmembrane</keyword>
<sequence>MIENPDEQIRNIQNEALRPLVAFKRQSKNKKGFGRFIRILGPGVVTGAADDDPSGIATYSQAGAQFGLQLPWTMLFTYPLMTAVQEACARVGAVTGKGLAAIIREHYSKKILFPVVLLVIAANTFNIGSDIGAMAASTQLIMPGVPFSLLAVAFAVIMILLEIFVPYRVYVRLLKWLALALFSYFITAFLVNVPWVEVLKATLIPRFEFNKEFLYVIVAIFGTTISPYLFFWQASNVVEDEIAGHRLAQKGGTPKISKRYLRRLRIDTAVGMLFSNVTAWFIIIVGAVVLGANGITNINSAADAAKAIEPLVQGFPNAGYISKLIFAVGIIGIGLMSVPVLAGSSSYAISETFNWKEGLFRKFKQAREFYLIIIVGTLIGLSFNFIGLDPIKALIFTAVFNGIAAVPLIYFIAKLSSREDIMGEHKSGKWSKLGLWVAFSVMGIFAVLLLKTIILP</sequence>
<proteinExistence type="predicted"/>
<keyword evidence="2" id="KW-0813">Transport</keyword>
<feature type="transmembrane region" description="Helical" evidence="6">
    <location>
        <begin position="324"/>
        <end position="349"/>
    </location>
</feature>
<evidence type="ECO:0000256" key="3">
    <source>
        <dbReference type="ARBA" id="ARBA00022692"/>
    </source>
</evidence>
<name>A0A4Q0AH81_9BACT</name>
<dbReference type="EMBL" id="SCKX01000001">
    <property type="protein sequence ID" value="RWZ78319.1"/>
    <property type="molecule type" value="Genomic_DNA"/>
</dbReference>
<protein>
    <submittedName>
        <fullName evidence="7">Divalent metal cation transporter</fullName>
    </submittedName>
</protein>
<keyword evidence="8" id="KW-1185">Reference proteome</keyword>
<evidence type="ECO:0000256" key="4">
    <source>
        <dbReference type="ARBA" id="ARBA00022989"/>
    </source>
</evidence>
<feature type="transmembrane region" description="Helical" evidence="6">
    <location>
        <begin position="140"/>
        <end position="161"/>
    </location>
</feature>
<keyword evidence="5 6" id="KW-0472">Membrane</keyword>
<feature type="transmembrane region" description="Helical" evidence="6">
    <location>
        <begin position="268"/>
        <end position="290"/>
    </location>
</feature>
<feature type="transmembrane region" description="Helical" evidence="6">
    <location>
        <begin position="111"/>
        <end position="128"/>
    </location>
</feature>
<dbReference type="GO" id="GO:0034755">
    <property type="term" value="P:iron ion transmembrane transport"/>
    <property type="evidence" value="ECO:0007669"/>
    <property type="project" value="TreeGrafter"/>
</dbReference>
<dbReference type="GO" id="GO:0005384">
    <property type="term" value="F:manganese ion transmembrane transporter activity"/>
    <property type="evidence" value="ECO:0007669"/>
    <property type="project" value="TreeGrafter"/>
</dbReference>